<comment type="caution">
    <text evidence="3">The sequence shown here is derived from an EMBL/GenBank/DDBJ whole genome shotgun (WGS) entry which is preliminary data.</text>
</comment>
<dbReference type="Gene3D" id="1.10.10.2840">
    <property type="entry name" value="PucR C-terminal helix-turn-helix domain"/>
    <property type="match status" value="1"/>
</dbReference>
<organism evidence="3 4">
    <name type="scientific">Cryobacterium zhongshanensis</name>
    <dbReference type="NCBI Taxonomy" id="2928153"/>
    <lineage>
        <taxon>Bacteria</taxon>
        <taxon>Bacillati</taxon>
        <taxon>Actinomycetota</taxon>
        <taxon>Actinomycetes</taxon>
        <taxon>Micrococcales</taxon>
        <taxon>Microbacteriaceae</taxon>
        <taxon>Cryobacterium</taxon>
    </lineage>
</organism>
<reference evidence="3" key="1">
    <citation type="submission" date="2022-03" db="EMBL/GenBank/DDBJ databases">
        <title>Cryobacterium sp. nov. strain ZS14-85, isolated from Antarctic soil.</title>
        <authorList>
            <person name="Li J."/>
            <person name="Niu G."/>
        </authorList>
    </citation>
    <scope>NUCLEOTIDE SEQUENCE</scope>
    <source>
        <strain evidence="3">ZS14-85</strain>
    </source>
</reference>
<dbReference type="PANTHER" id="PTHR33744">
    <property type="entry name" value="CARBOHYDRATE DIACID REGULATOR"/>
    <property type="match status" value="1"/>
</dbReference>
<accession>A0AA41QW60</accession>
<keyword evidence="4" id="KW-1185">Reference proteome</keyword>
<dbReference type="InterPro" id="IPR051448">
    <property type="entry name" value="CdaR-like_regulators"/>
</dbReference>
<dbReference type="RefSeq" id="WP_243012281.1">
    <property type="nucleotide sequence ID" value="NZ_JALGAR010000003.1"/>
</dbReference>
<dbReference type="PANTHER" id="PTHR33744:SF7">
    <property type="entry name" value="PUCR FAMILY TRANSCRIPTIONAL REGULATOR"/>
    <property type="match status" value="1"/>
</dbReference>
<evidence type="ECO:0000313" key="3">
    <source>
        <dbReference type="EMBL" id="MCI4658574.1"/>
    </source>
</evidence>
<evidence type="ECO:0000259" key="1">
    <source>
        <dbReference type="Pfam" id="PF13556"/>
    </source>
</evidence>
<feature type="domain" description="RsbT co-antagonist protein RsbRD N-terminal" evidence="2">
    <location>
        <begin position="32"/>
        <end position="167"/>
    </location>
</feature>
<dbReference type="Proteomes" id="UP001165341">
    <property type="component" value="Unassembled WGS sequence"/>
</dbReference>
<dbReference type="InterPro" id="IPR025751">
    <property type="entry name" value="RsbRD_N_dom"/>
</dbReference>
<dbReference type="InterPro" id="IPR025736">
    <property type="entry name" value="PucR_C-HTH_dom"/>
</dbReference>
<dbReference type="AlphaFoldDB" id="A0AA41QW60"/>
<feature type="domain" description="PucR C-terminal helix-turn-helix" evidence="1">
    <location>
        <begin position="339"/>
        <end position="393"/>
    </location>
</feature>
<sequence length="395" mass="42463">MSDLCESKNGESVESTDVQRWSALLAQLSVERLTDRFLDRVLRVPGYDSIPVPGSEIRRTGAASFAALIRGLQQGSESVEGRAERLAIATDVGVSRARAGVPIESLMTAIRLDFSILWGELTSIAEEADAALLVRHTDRVWHIVDSYASQTQSTYMAERQRMQYEASSLRQGYVATLFGEVGPSAEMLGHIAGELQLAENAPLSVAVAIGEDVAALRIVIASTAHRGAEIFTHHLGGGLVAFWPNDDRPGSAIQEAALQIGRLRCGLVGFVPGLARLAESARIARDLASLLTADDGEALTVTRAWARMARLRLGESGLPITADLDAALAHCGAVERARLIEAVQAYLSTGSIASSAEVLFCHRNTLMNRLRRFTEVTGIDVTVPQQAARLVVAWA</sequence>
<gene>
    <name evidence="3" type="ORF">MQH31_12235</name>
</gene>
<evidence type="ECO:0000313" key="4">
    <source>
        <dbReference type="Proteomes" id="UP001165341"/>
    </source>
</evidence>
<proteinExistence type="predicted"/>
<protein>
    <submittedName>
        <fullName evidence="3">Helix-turn-helix domain-containing protein</fullName>
    </submittedName>
</protein>
<evidence type="ECO:0000259" key="2">
    <source>
        <dbReference type="Pfam" id="PF14361"/>
    </source>
</evidence>
<dbReference type="Pfam" id="PF13556">
    <property type="entry name" value="HTH_30"/>
    <property type="match status" value="1"/>
</dbReference>
<dbReference type="EMBL" id="JALGAR010000003">
    <property type="protein sequence ID" value="MCI4658574.1"/>
    <property type="molecule type" value="Genomic_DNA"/>
</dbReference>
<dbReference type="Pfam" id="PF14361">
    <property type="entry name" value="RsbRD_N"/>
    <property type="match status" value="1"/>
</dbReference>
<name>A0AA41QW60_9MICO</name>
<dbReference type="InterPro" id="IPR042070">
    <property type="entry name" value="PucR_C-HTH_sf"/>
</dbReference>